<gene>
    <name evidence="1" type="ORF">F2Q69_00013392</name>
</gene>
<evidence type="ECO:0000313" key="1">
    <source>
        <dbReference type="EMBL" id="KAF3555164.1"/>
    </source>
</evidence>
<protein>
    <submittedName>
        <fullName evidence="1">Uncharacterized protein</fullName>
    </submittedName>
</protein>
<dbReference type="AlphaFoldDB" id="A0A8S9QQP0"/>
<comment type="caution">
    <text evidence="1">The sequence shown here is derived from an EMBL/GenBank/DDBJ whole genome shotgun (WGS) entry which is preliminary data.</text>
</comment>
<organism evidence="1 2">
    <name type="scientific">Brassica cretica</name>
    <name type="common">Mustard</name>
    <dbReference type="NCBI Taxonomy" id="69181"/>
    <lineage>
        <taxon>Eukaryota</taxon>
        <taxon>Viridiplantae</taxon>
        <taxon>Streptophyta</taxon>
        <taxon>Embryophyta</taxon>
        <taxon>Tracheophyta</taxon>
        <taxon>Spermatophyta</taxon>
        <taxon>Magnoliopsida</taxon>
        <taxon>eudicotyledons</taxon>
        <taxon>Gunneridae</taxon>
        <taxon>Pentapetalae</taxon>
        <taxon>rosids</taxon>
        <taxon>malvids</taxon>
        <taxon>Brassicales</taxon>
        <taxon>Brassicaceae</taxon>
        <taxon>Brassiceae</taxon>
        <taxon>Brassica</taxon>
    </lineage>
</organism>
<proteinExistence type="predicted"/>
<sequence length="163" mass="18216">MTKDLVLCGSALTQDDKITGEVEAISLVKGMEVKKEGPCIISRLISKELGKDKFQVSEDKCQVSEDKYQVSKDKYQDRREMKYFREAINSTGGRKGKRLLELGISPIALVAEGSYLVVTLKCEFGIKIFLALFSIPYIYLSSKLSCSDCLACGLADIRDLWEI</sequence>
<evidence type="ECO:0000313" key="2">
    <source>
        <dbReference type="Proteomes" id="UP000712600"/>
    </source>
</evidence>
<accession>A0A8S9QQP0</accession>
<name>A0A8S9QQP0_BRACR</name>
<dbReference type="EMBL" id="QGKX02000996">
    <property type="protein sequence ID" value="KAF3555164.1"/>
    <property type="molecule type" value="Genomic_DNA"/>
</dbReference>
<reference evidence="1" key="1">
    <citation type="submission" date="2019-12" db="EMBL/GenBank/DDBJ databases">
        <title>Genome sequencing and annotation of Brassica cretica.</title>
        <authorList>
            <person name="Studholme D.J."/>
            <person name="Sarris P."/>
        </authorList>
    </citation>
    <scope>NUCLEOTIDE SEQUENCE</scope>
    <source>
        <strain evidence="1">PFS-109/04</strain>
        <tissue evidence="1">Leaf</tissue>
    </source>
</reference>
<dbReference type="Proteomes" id="UP000712600">
    <property type="component" value="Unassembled WGS sequence"/>
</dbReference>